<dbReference type="FunFam" id="2.40.50.140:FF:000045">
    <property type="entry name" value="Phenylalanine--tRNA ligase beta subunit"/>
    <property type="match status" value="1"/>
</dbReference>
<dbReference type="InterPro" id="IPR045864">
    <property type="entry name" value="aa-tRNA-synth_II/BPL/LPL"/>
</dbReference>
<dbReference type="InterPro" id="IPR009061">
    <property type="entry name" value="DNA-bd_dom_put_sf"/>
</dbReference>
<dbReference type="SMART" id="SM00874">
    <property type="entry name" value="B5"/>
    <property type="match status" value="1"/>
</dbReference>
<dbReference type="Gene3D" id="2.40.50.140">
    <property type="entry name" value="Nucleic acid-binding proteins"/>
    <property type="match status" value="1"/>
</dbReference>
<evidence type="ECO:0000256" key="3">
    <source>
        <dbReference type="ARBA" id="ARBA00011209"/>
    </source>
</evidence>
<feature type="binding site" evidence="15">
    <location>
        <position position="474"/>
    </location>
    <ligand>
        <name>Mg(2+)</name>
        <dbReference type="ChEBI" id="CHEBI:18420"/>
        <note>shared with alpha subunit</note>
    </ligand>
</feature>
<dbReference type="AlphaFoldDB" id="A0A2U9PSI9"/>
<evidence type="ECO:0000259" key="18">
    <source>
        <dbReference type="PROSITE" id="PS51447"/>
    </source>
</evidence>
<keyword evidence="11 16" id="KW-0694">RNA-binding</keyword>
<sequence>MRIPYSWLREAVRAGAPDWDVTPEELEQTFIRIGHEVEEIITAGPVSGPLTVGRVVEIEELTEFKKPIRACKVDVGEQNVDGAPRDIVCGARNFAVGDLVVVALPGTTLPGDFTISSRKTYGRLSDGMICSAAELNFGTDHSGIIVLPPGTAEPGAPAADVLGLDDVVFHLAVTPDRGYCLSVRGLAREIACAFDLDYVDLADVEPLPVEGEAWPLTVQPGTGVQRFGLRPVTGIDPAAVSPWWMQRRLLLSGIRAISPAVDVTNYVMLEFGHPMHAHDSSLITGAFDVRFARDGEKVVTLDDVERTLNSGDVLIVDDVATAAIGGVMGAGTTEVRETTTDVLLEAAVWDPAAVSRTQRRLHLASEAGRRYERSVDPAISVAALDRCASLLAEIAGGTVQPKLTDWRDGDREDWSGPAVRIAADLPDRTAGVDYPAGTTARRLTQIGATVTEADPGVLTVVPPSWRPDLRQPADLVEEVLRLEGLEIIPSVLPTAPAGRGLTPVQKRRRAIGKSLALAGFVEILPTPFVPAGVFDLWGLPADDQRRRTTQVLNPLESDRPHLATTLLPGLLEALSRNVSRGAADVALFGIQQVVQPTDATKAVERVPTDRRPTDEEIAALDASLPRQPQHVAAVLAGLREPAGPWGPGRPTEAADAFEAVRVIGRAAGVEFTFRAAQELPWHPGRCAAILIGDTVVGHAGELHPAVIERSGLPKRTCAVELDLDAVPIVEILPAPQVSPFPAVFQDISVIVGDDVAAADVVAAVRDGAGELLEDVRLFDVYTGPQIGEGRKSLTLALRFRATDRTLTEDEASAARDAAVAAASERVGAVLRG</sequence>
<dbReference type="InterPro" id="IPR012340">
    <property type="entry name" value="NA-bd_OB-fold"/>
</dbReference>
<dbReference type="GO" id="GO:0005524">
    <property type="term" value="F:ATP binding"/>
    <property type="evidence" value="ECO:0007669"/>
    <property type="project" value="UniProtKB-UniRule"/>
</dbReference>
<keyword evidence="7 15" id="KW-0479">Metal-binding</keyword>
<dbReference type="PROSITE" id="PS51447">
    <property type="entry name" value="FDX_ACB"/>
    <property type="match status" value="1"/>
</dbReference>
<dbReference type="PANTHER" id="PTHR10947">
    <property type="entry name" value="PHENYLALANYL-TRNA SYNTHETASE BETA CHAIN AND LEUCINE-RICH REPEAT-CONTAINING PROTEIN 47"/>
    <property type="match status" value="1"/>
</dbReference>
<dbReference type="GO" id="GO:0009328">
    <property type="term" value="C:phenylalanine-tRNA ligase complex"/>
    <property type="evidence" value="ECO:0007669"/>
    <property type="project" value="TreeGrafter"/>
</dbReference>
<dbReference type="GO" id="GO:0006432">
    <property type="term" value="P:phenylalanyl-tRNA aminoacylation"/>
    <property type="evidence" value="ECO:0007669"/>
    <property type="project" value="UniProtKB-UniRule"/>
</dbReference>
<evidence type="ECO:0000256" key="12">
    <source>
        <dbReference type="ARBA" id="ARBA00022917"/>
    </source>
</evidence>
<gene>
    <name evidence="15" type="primary">pheT</name>
    <name evidence="20" type="ORF">D806_037690</name>
</gene>
<dbReference type="PROSITE" id="PS50886">
    <property type="entry name" value="TRBD"/>
    <property type="match status" value="1"/>
</dbReference>
<dbReference type="SUPFAM" id="SSF50249">
    <property type="entry name" value="Nucleic acid-binding proteins"/>
    <property type="match status" value="1"/>
</dbReference>
<dbReference type="EC" id="6.1.1.20" evidence="15"/>
<organism evidence="20 21">
    <name type="scientific">Mycolicibacterium smegmatis (strain MKD8)</name>
    <name type="common">Mycobacterium smegmatis</name>
    <dbReference type="NCBI Taxonomy" id="1214915"/>
    <lineage>
        <taxon>Bacteria</taxon>
        <taxon>Bacillati</taxon>
        <taxon>Actinomycetota</taxon>
        <taxon>Actinomycetes</taxon>
        <taxon>Mycobacteriales</taxon>
        <taxon>Mycobacteriaceae</taxon>
        <taxon>Mycolicibacterium</taxon>
    </lineage>
</organism>
<keyword evidence="10 15" id="KW-0460">Magnesium</keyword>
<reference evidence="21" key="2">
    <citation type="submission" date="2018-03" db="EMBL/GenBank/DDBJ databases">
        <authorList>
            <person name="Derbyshire K."/>
            <person name="Gray T.A."/>
            <person name="Champion M."/>
        </authorList>
    </citation>
    <scope>NUCLEOTIDE SEQUENCE [LARGE SCALE GENOMIC DNA]</scope>
    <source>
        <strain evidence="21">MKD8</strain>
    </source>
</reference>
<dbReference type="NCBIfam" id="TIGR00472">
    <property type="entry name" value="pheT_bact"/>
    <property type="match status" value="1"/>
</dbReference>
<dbReference type="InterPro" id="IPR005147">
    <property type="entry name" value="tRNA_synthase_B5-dom"/>
</dbReference>
<dbReference type="GO" id="GO:0000049">
    <property type="term" value="F:tRNA binding"/>
    <property type="evidence" value="ECO:0007669"/>
    <property type="project" value="UniProtKB-UniRule"/>
</dbReference>
<feature type="binding site" evidence="15">
    <location>
        <position position="478"/>
    </location>
    <ligand>
        <name>Mg(2+)</name>
        <dbReference type="ChEBI" id="CHEBI:18420"/>
        <note>shared with alpha subunit</note>
    </ligand>
</feature>
<dbReference type="SUPFAM" id="SSF55681">
    <property type="entry name" value="Class II aaRS and biotin synthetases"/>
    <property type="match status" value="1"/>
</dbReference>
<evidence type="ECO:0000256" key="6">
    <source>
        <dbReference type="ARBA" id="ARBA00022598"/>
    </source>
</evidence>
<feature type="binding site" evidence="15">
    <location>
        <position position="468"/>
    </location>
    <ligand>
        <name>Mg(2+)</name>
        <dbReference type="ChEBI" id="CHEBI:18420"/>
        <note>shared with alpha subunit</note>
    </ligand>
</feature>
<accession>A0A2U9PSI9</accession>
<evidence type="ECO:0000256" key="13">
    <source>
        <dbReference type="ARBA" id="ARBA00023146"/>
    </source>
</evidence>
<dbReference type="InterPro" id="IPR002547">
    <property type="entry name" value="tRNA-bd_dom"/>
</dbReference>
<keyword evidence="9 15" id="KW-0067">ATP-binding</keyword>
<evidence type="ECO:0000256" key="5">
    <source>
        <dbReference type="ARBA" id="ARBA00022555"/>
    </source>
</evidence>
<dbReference type="InterPro" id="IPR036690">
    <property type="entry name" value="Fdx_antiC-bd_sf"/>
</dbReference>
<dbReference type="InterPro" id="IPR033714">
    <property type="entry name" value="tRNA_bind_bactPheRS"/>
</dbReference>
<comment type="subunit">
    <text evidence="3 15">Tetramer of two alpha and two beta subunits.</text>
</comment>
<evidence type="ECO:0000256" key="7">
    <source>
        <dbReference type="ARBA" id="ARBA00022723"/>
    </source>
</evidence>
<dbReference type="SUPFAM" id="SSF46955">
    <property type="entry name" value="Putative DNA-binding domain"/>
    <property type="match status" value="1"/>
</dbReference>
<keyword evidence="6 15" id="KW-0436">Ligase</keyword>
<dbReference type="SUPFAM" id="SSF56037">
    <property type="entry name" value="PheT/TilS domain"/>
    <property type="match status" value="1"/>
</dbReference>
<keyword evidence="8 15" id="KW-0547">Nucleotide-binding</keyword>
<evidence type="ECO:0000259" key="19">
    <source>
        <dbReference type="PROSITE" id="PS51483"/>
    </source>
</evidence>
<name>A0A2U9PSI9_MYCSE</name>
<evidence type="ECO:0000313" key="21">
    <source>
        <dbReference type="Proteomes" id="UP000011200"/>
    </source>
</evidence>
<dbReference type="SMART" id="SM00896">
    <property type="entry name" value="FDX-ACB"/>
    <property type="match status" value="1"/>
</dbReference>
<dbReference type="InterPro" id="IPR041616">
    <property type="entry name" value="PheRS_beta_core"/>
</dbReference>
<evidence type="ECO:0000256" key="1">
    <source>
        <dbReference type="ARBA" id="ARBA00004496"/>
    </source>
</evidence>
<dbReference type="Gene3D" id="3.30.70.380">
    <property type="entry name" value="Ferrodoxin-fold anticodon-binding domain"/>
    <property type="match status" value="1"/>
</dbReference>
<keyword evidence="5 16" id="KW-0820">tRNA-binding</keyword>
<dbReference type="GO" id="GO:0000287">
    <property type="term" value="F:magnesium ion binding"/>
    <property type="evidence" value="ECO:0007669"/>
    <property type="project" value="UniProtKB-UniRule"/>
</dbReference>
<dbReference type="Pfam" id="PF03483">
    <property type="entry name" value="B3_4"/>
    <property type="match status" value="1"/>
</dbReference>
<dbReference type="PANTHER" id="PTHR10947:SF0">
    <property type="entry name" value="PHENYLALANINE--TRNA LIGASE BETA SUBUNIT"/>
    <property type="match status" value="1"/>
</dbReference>
<dbReference type="Pfam" id="PF01588">
    <property type="entry name" value="tRNA_bind"/>
    <property type="match status" value="1"/>
</dbReference>
<keyword evidence="4 15" id="KW-0963">Cytoplasm</keyword>
<dbReference type="Gene3D" id="3.30.930.10">
    <property type="entry name" value="Bira Bifunctional Protein, Domain 2"/>
    <property type="match status" value="1"/>
</dbReference>
<dbReference type="Pfam" id="PF03147">
    <property type="entry name" value="FDX-ACB"/>
    <property type="match status" value="1"/>
</dbReference>
<keyword evidence="12 15" id="KW-0648">Protein biosynthesis</keyword>
<dbReference type="RefSeq" id="WP_113946666.1">
    <property type="nucleotide sequence ID" value="NZ_CP027541.1"/>
</dbReference>
<comment type="similarity">
    <text evidence="2 15">Belongs to the phenylalanyl-tRNA synthetase beta subunit family. Type 1 subfamily.</text>
</comment>
<dbReference type="FunFam" id="3.30.70.380:FF:000001">
    <property type="entry name" value="Phenylalanine--tRNA ligase beta subunit"/>
    <property type="match status" value="1"/>
</dbReference>
<dbReference type="Gene3D" id="3.30.56.10">
    <property type="match status" value="2"/>
</dbReference>
<dbReference type="Pfam" id="PF03484">
    <property type="entry name" value="B5"/>
    <property type="match status" value="1"/>
</dbReference>
<dbReference type="InterPro" id="IPR045060">
    <property type="entry name" value="Phe-tRNA-ligase_IIc_bsu"/>
</dbReference>
<dbReference type="SMART" id="SM00873">
    <property type="entry name" value="B3_4"/>
    <property type="match status" value="1"/>
</dbReference>
<feature type="domain" description="FDX-ACB" evidence="18">
    <location>
        <begin position="738"/>
        <end position="831"/>
    </location>
</feature>
<feature type="domain" description="TRNA-binding" evidence="17">
    <location>
        <begin position="44"/>
        <end position="159"/>
    </location>
</feature>
<evidence type="ECO:0000256" key="10">
    <source>
        <dbReference type="ARBA" id="ARBA00022842"/>
    </source>
</evidence>
<evidence type="ECO:0000256" key="4">
    <source>
        <dbReference type="ARBA" id="ARBA00022490"/>
    </source>
</evidence>
<dbReference type="CDD" id="cd02796">
    <property type="entry name" value="tRNA_bind_bactPheRS"/>
    <property type="match status" value="1"/>
</dbReference>
<keyword evidence="13 15" id="KW-0030">Aminoacyl-tRNA synthetase</keyword>
<dbReference type="Gene3D" id="3.50.40.10">
    <property type="entry name" value="Phenylalanyl-trna Synthetase, Chain B, domain 3"/>
    <property type="match status" value="1"/>
</dbReference>
<evidence type="ECO:0000256" key="2">
    <source>
        <dbReference type="ARBA" id="ARBA00008653"/>
    </source>
</evidence>
<dbReference type="HAMAP" id="MF_00283">
    <property type="entry name" value="Phe_tRNA_synth_beta1"/>
    <property type="match status" value="1"/>
</dbReference>
<evidence type="ECO:0000256" key="8">
    <source>
        <dbReference type="ARBA" id="ARBA00022741"/>
    </source>
</evidence>
<dbReference type="CDD" id="cd00769">
    <property type="entry name" value="PheRS_beta_core"/>
    <property type="match status" value="1"/>
</dbReference>
<dbReference type="InterPro" id="IPR005121">
    <property type="entry name" value="Fdx_antiC-bd"/>
</dbReference>
<dbReference type="InterPro" id="IPR004532">
    <property type="entry name" value="Phe-tRNA-ligase_IIc_bsu_bact"/>
</dbReference>
<feature type="binding site" evidence="15">
    <location>
        <position position="477"/>
    </location>
    <ligand>
        <name>Mg(2+)</name>
        <dbReference type="ChEBI" id="CHEBI:18420"/>
        <note>shared with alpha subunit</note>
    </ligand>
</feature>
<evidence type="ECO:0000256" key="14">
    <source>
        <dbReference type="ARBA" id="ARBA00049255"/>
    </source>
</evidence>
<evidence type="ECO:0000313" key="20">
    <source>
        <dbReference type="EMBL" id="AWT54736.1"/>
    </source>
</evidence>
<dbReference type="Pfam" id="PF17759">
    <property type="entry name" value="tRNA_synthFbeta"/>
    <property type="match status" value="1"/>
</dbReference>
<dbReference type="InterPro" id="IPR020825">
    <property type="entry name" value="Phe-tRNA_synthase-like_B3/B4"/>
</dbReference>
<evidence type="ECO:0000256" key="11">
    <source>
        <dbReference type="ARBA" id="ARBA00022884"/>
    </source>
</evidence>
<dbReference type="Proteomes" id="UP000011200">
    <property type="component" value="Chromosome"/>
</dbReference>
<protein>
    <recommendedName>
        <fullName evidence="15">Phenylalanine--tRNA ligase beta subunit</fullName>
        <ecNumber evidence="15">6.1.1.20</ecNumber>
    </recommendedName>
    <alternativeName>
        <fullName evidence="15">Phenylalanyl-tRNA synthetase beta subunit</fullName>
        <shortName evidence="15">PheRS</shortName>
    </alternativeName>
</protein>
<dbReference type="SUPFAM" id="SSF54991">
    <property type="entry name" value="Anticodon-binding domain of PheRS"/>
    <property type="match status" value="1"/>
</dbReference>
<dbReference type="EMBL" id="CP027541">
    <property type="protein sequence ID" value="AWT54736.1"/>
    <property type="molecule type" value="Genomic_DNA"/>
</dbReference>
<dbReference type="PROSITE" id="PS51483">
    <property type="entry name" value="B5"/>
    <property type="match status" value="1"/>
</dbReference>
<evidence type="ECO:0000256" key="15">
    <source>
        <dbReference type="HAMAP-Rule" id="MF_00283"/>
    </source>
</evidence>
<dbReference type="InterPro" id="IPR005146">
    <property type="entry name" value="B3/B4_tRNA-bd"/>
</dbReference>
<comment type="cofactor">
    <cofactor evidence="15">
        <name>Mg(2+)</name>
        <dbReference type="ChEBI" id="CHEBI:18420"/>
    </cofactor>
    <text evidence="15">Binds 2 magnesium ions per tetramer.</text>
</comment>
<comment type="subcellular location">
    <subcellularLocation>
        <location evidence="1 15">Cytoplasm</location>
    </subcellularLocation>
</comment>
<evidence type="ECO:0000256" key="16">
    <source>
        <dbReference type="PROSITE-ProRule" id="PRU00209"/>
    </source>
</evidence>
<evidence type="ECO:0000259" key="17">
    <source>
        <dbReference type="PROSITE" id="PS50886"/>
    </source>
</evidence>
<evidence type="ECO:0000256" key="9">
    <source>
        <dbReference type="ARBA" id="ARBA00022840"/>
    </source>
</evidence>
<dbReference type="FunFam" id="3.30.930.10:FF:000130">
    <property type="entry name" value="Phenylalanine--tRNA ligase beta subunit"/>
    <property type="match status" value="1"/>
</dbReference>
<feature type="domain" description="B5" evidence="19">
    <location>
        <begin position="414"/>
        <end position="490"/>
    </location>
</feature>
<reference evidence="20 21" key="1">
    <citation type="journal article" date="2013" name="Genome Announc.">
        <title>Draft genome sequence of MKD8, a conjugal recipient Mycobacterium smegmatis strain.</title>
        <authorList>
            <person name="Gray T.A."/>
            <person name="Palumbo M.J."/>
            <person name="Derbyshire K.M."/>
        </authorList>
    </citation>
    <scope>NUCLEOTIDE SEQUENCE [LARGE SCALE GENOMIC DNA]</scope>
    <source>
        <strain evidence="20 21">MKD8</strain>
    </source>
</reference>
<dbReference type="GO" id="GO:0004826">
    <property type="term" value="F:phenylalanine-tRNA ligase activity"/>
    <property type="evidence" value="ECO:0007669"/>
    <property type="project" value="UniProtKB-UniRule"/>
</dbReference>
<proteinExistence type="inferred from homology"/>
<comment type="catalytic activity">
    <reaction evidence="14 15">
        <text>tRNA(Phe) + L-phenylalanine + ATP = L-phenylalanyl-tRNA(Phe) + AMP + diphosphate + H(+)</text>
        <dbReference type="Rhea" id="RHEA:19413"/>
        <dbReference type="Rhea" id="RHEA-COMP:9668"/>
        <dbReference type="Rhea" id="RHEA-COMP:9699"/>
        <dbReference type="ChEBI" id="CHEBI:15378"/>
        <dbReference type="ChEBI" id="CHEBI:30616"/>
        <dbReference type="ChEBI" id="CHEBI:33019"/>
        <dbReference type="ChEBI" id="CHEBI:58095"/>
        <dbReference type="ChEBI" id="CHEBI:78442"/>
        <dbReference type="ChEBI" id="CHEBI:78531"/>
        <dbReference type="ChEBI" id="CHEBI:456215"/>
        <dbReference type="EC" id="6.1.1.20"/>
    </reaction>
</comment>